<feature type="compositionally biased region" description="Polar residues" evidence="14">
    <location>
        <begin position="165"/>
        <end position="181"/>
    </location>
</feature>
<dbReference type="SUPFAM" id="SSF52980">
    <property type="entry name" value="Restriction endonuclease-like"/>
    <property type="match status" value="1"/>
</dbReference>
<keyword evidence="7 13" id="KW-0227">DNA damage</keyword>
<reference evidence="16 17" key="1">
    <citation type="submission" date="2011-02" db="EMBL/GenBank/DDBJ databases">
        <title>The Genome Sequence of Sphaeroforma arctica JP610.</title>
        <authorList>
            <consortium name="The Broad Institute Genome Sequencing Platform"/>
            <person name="Russ C."/>
            <person name="Cuomo C."/>
            <person name="Young S.K."/>
            <person name="Zeng Q."/>
            <person name="Gargeya S."/>
            <person name="Alvarado L."/>
            <person name="Berlin A."/>
            <person name="Chapman S.B."/>
            <person name="Chen Z."/>
            <person name="Freedman E."/>
            <person name="Gellesch M."/>
            <person name="Goldberg J."/>
            <person name="Griggs A."/>
            <person name="Gujja S."/>
            <person name="Heilman E."/>
            <person name="Heiman D."/>
            <person name="Howarth C."/>
            <person name="Mehta T."/>
            <person name="Neiman D."/>
            <person name="Pearson M."/>
            <person name="Roberts A."/>
            <person name="Saif S."/>
            <person name="Shea T."/>
            <person name="Shenoy N."/>
            <person name="Sisk P."/>
            <person name="Stolte C."/>
            <person name="Sykes S."/>
            <person name="White J."/>
            <person name="Yandava C."/>
            <person name="Burger G."/>
            <person name="Gray M.W."/>
            <person name="Holland P.W.H."/>
            <person name="King N."/>
            <person name="Lang F.B.F."/>
            <person name="Roger A.J."/>
            <person name="Ruiz-Trillo I."/>
            <person name="Haas B."/>
            <person name="Nusbaum C."/>
            <person name="Birren B."/>
        </authorList>
    </citation>
    <scope>NUCLEOTIDE SEQUENCE [LARGE SCALE GENOMIC DNA]</scope>
    <source>
        <strain evidence="16 17">JP610</strain>
    </source>
</reference>
<evidence type="ECO:0000313" key="17">
    <source>
        <dbReference type="Proteomes" id="UP000054560"/>
    </source>
</evidence>
<dbReference type="InterPro" id="IPR011335">
    <property type="entry name" value="Restrct_endonuc-II-like"/>
</dbReference>
<comment type="similarity">
    <text evidence="3 13">Belongs to the XPF family.</text>
</comment>
<dbReference type="Pfam" id="PF02732">
    <property type="entry name" value="ERCC4"/>
    <property type="match status" value="1"/>
</dbReference>
<protein>
    <recommendedName>
        <fullName evidence="13">Crossover junction endonuclease MUS81</fullName>
        <ecNumber evidence="13">3.1.22.-</ecNumber>
    </recommendedName>
</protein>
<evidence type="ECO:0000256" key="7">
    <source>
        <dbReference type="ARBA" id="ARBA00022763"/>
    </source>
</evidence>
<dbReference type="RefSeq" id="XP_014159113.1">
    <property type="nucleotide sequence ID" value="XM_014303638.1"/>
</dbReference>
<keyword evidence="9 13" id="KW-0460">Magnesium</keyword>
<evidence type="ECO:0000256" key="8">
    <source>
        <dbReference type="ARBA" id="ARBA00022801"/>
    </source>
</evidence>
<organism evidence="16 17">
    <name type="scientific">Sphaeroforma arctica JP610</name>
    <dbReference type="NCBI Taxonomy" id="667725"/>
    <lineage>
        <taxon>Eukaryota</taxon>
        <taxon>Ichthyosporea</taxon>
        <taxon>Ichthyophonida</taxon>
        <taxon>Sphaeroforma</taxon>
    </lineage>
</organism>
<dbReference type="GO" id="GO:0000712">
    <property type="term" value="P:resolution of meiotic recombination intermediates"/>
    <property type="evidence" value="ECO:0007669"/>
    <property type="project" value="TreeGrafter"/>
</dbReference>
<name>A0A0L0G8K5_9EUKA</name>
<dbReference type="SMART" id="SM00891">
    <property type="entry name" value="ERCC4"/>
    <property type="match status" value="1"/>
</dbReference>
<keyword evidence="8 13" id="KW-0378">Hydrolase</keyword>
<comment type="subcellular location">
    <subcellularLocation>
        <location evidence="2 13">Nucleus</location>
    </subcellularLocation>
</comment>
<feature type="compositionally biased region" description="Polar residues" evidence="14">
    <location>
        <begin position="85"/>
        <end position="101"/>
    </location>
</feature>
<feature type="region of interest" description="Disordered" evidence="14">
    <location>
        <begin position="84"/>
        <end position="132"/>
    </location>
</feature>
<dbReference type="AlphaFoldDB" id="A0A0L0G8K5"/>
<dbReference type="Proteomes" id="UP000054560">
    <property type="component" value="Unassembled WGS sequence"/>
</dbReference>
<dbReference type="EMBL" id="KQ241714">
    <property type="protein sequence ID" value="KNC85211.1"/>
    <property type="molecule type" value="Genomic_DNA"/>
</dbReference>
<dbReference type="InterPro" id="IPR047416">
    <property type="entry name" value="XPF_nuclease_Mus81"/>
</dbReference>
<keyword evidence="17" id="KW-1185">Reference proteome</keyword>
<dbReference type="GO" id="GO:0048257">
    <property type="term" value="F:3'-flap endonuclease activity"/>
    <property type="evidence" value="ECO:0007669"/>
    <property type="project" value="TreeGrafter"/>
</dbReference>
<dbReference type="EC" id="3.1.22.-" evidence="13"/>
<feature type="region of interest" description="Disordered" evidence="14">
    <location>
        <begin position="156"/>
        <end position="181"/>
    </location>
</feature>
<evidence type="ECO:0000256" key="9">
    <source>
        <dbReference type="ARBA" id="ARBA00022842"/>
    </source>
</evidence>
<dbReference type="GO" id="GO:0031573">
    <property type="term" value="P:mitotic intra-S DNA damage checkpoint signaling"/>
    <property type="evidence" value="ECO:0007669"/>
    <property type="project" value="TreeGrafter"/>
</dbReference>
<keyword evidence="4 13" id="KW-0540">Nuclease</keyword>
<dbReference type="eggNOG" id="KOG2379">
    <property type="taxonomic scope" value="Eukaryota"/>
</dbReference>
<dbReference type="GO" id="GO:0006308">
    <property type="term" value="P:DNA catabolic process"/>
    <property type="evidence" value="ECO:0007669"/>
    <property type="project" value="UniProtKB-UniRule"/>
</dbReference>
<comment type="function">
    <text evidence="13">Interacts with EME1 to form a DNA structure-specific endonuclease with substrate preference for branched DNA structures with a 5'-end at the branch nick. Typical substrates include 3'-flap structures, D-loops, replication forks and nicked Holliday junctions. May be required in mitosis for the processing of stalled or collapsed replication fork intermediates. May be required in meiosis for the repair of meiosis-specific double strand breaks subsequent to single-end invasion (SEI).</text>
</comment>
<dbReference type="OrthoDB" id="5963188at2759"/>
<dbReference type="PANTHER" id="PTHR13451">
    <property type="entry name" value="CLASS II CROSSOVER JUNCTION ENDONUCLEASE MUS81"/>
    <property type="match status" value="1"/>
</dbReference>
<dbReference type="GO" id="GO:0008821">
    <property type="term" value="F:crossover junction DNA endonuclease activity"/>
    <property type="evidence" value="ECO:0007669"/>
    <property type="project" value="UniProtKB-UniRule"/>
</dbReference>
<dbReference type="InterPro" id="IPR033309">
    <property type="entry name" value="Mus81"/>
</dbReference>
<evidence type="ECO:0000256" key="2">
    <source>
        <dbReference type="ARBA" id="ARBA00004123"/>
    </source>
</evidence>
<feature type="domain" description="ERCC4" evidence="15">
    <location>
        <begin position="201"/>
        <end position="314"/>
    </location>
</feature>
<dbReference type="InterPro" id="IPR006166">
    <property type="entry name" value="ERCC4_domain"/>
</dbReference>
<keyword evidence="5 13" id="KW-0479">Metal-binding</keyword>
<evidence type="ECO:0000256" key="12">
    <source>
        <dbReference type="ARBA" id="ARBA00023242"/>
    </source>
</evidence>
<evidence type="ECO:0000256" key="3">
    <source>
        <dbReference type="ARBA" id="ARBA00010015"/>
    </source>
</evidence>
<evidence type="ECO:0000256" key="5">
    <source>
        <dbReference type="ARBA" id="ARBA00022723"/>
    </source>
</evidence>
<evidence type="ECO:0000256" key="4">
    <source>
        <dbReference type="ARBA" id="ARBA00022722"/>
    </source>
</evidence>
<dbReference type="GO" id="GO:0003677">
    <property type="term" value="F:DNA binding"/>
    <property type="evidence" value="ECO:0007669"/>
    <property type="project" value="UniProtKB-UniRule"/>
</dbReference>
<dbReference type="GeneID" id="25903093"/>
<dbReference type="GO" id="GO:0000727">
    <property type="term" value="P:double-strand break repair via break-induced replication"/>
    <property type="evidence" value="ECO:0007669"/>
    <property type="project" value="UniProtKB-UniRule"/>
</dbReference>
<dbReference type="GO" id="GO:0005634">
    <property type="term" value="C:nucleus"/>
    <property type="evidence" value="ECO:0007669"/>
    <property type="project" value="UniProtKB-SubCell"/>
</dbReference>
<evidence type="ECO:0000256" key="14">
    <source>
        <dbReference type="SAM" id="MobiDB-lite"/>
    </source>
</evidence>
<accession>A0A0L0G8K5</accession>
<feature type="compositionally biased region" description="Low complexity" evidence="14">
    <location>
        <begin position="102"/>
        <end position="122"/>
    </location>
</feature>
<dbReference type="Gene3D" id="3.40.50.10130">
    <property type="match status" value="1"/>
</dbReference>
<evidence type="ECO:0000256" key="6">
    <source>
        <dbReference type="ARBA" id="ARBA00022759"/>
    </source>
</evidence>
<dbReference type="FunFam" id="3.40.50.10130:FF:000003">
    <property type="entry name" value="Crossover junction endonuclease MUS81"/>
    <property type="match status" value="1"/>
</dbReference>
<dbReference type="PANTHER" id="PTHR13451:SF0">
    <property type="entry name" value="CROSSOVER JUNCTION ENDONUCLEASE MUS81"/>
    <property type="match status" value="1"/>
</dbReference>
<dbReference type="GO" id="GO:0046872">
    <property type="term" value="F:metal ion binding"/>
    <property type="evidence" value="ECO:0007669"/>
    <property type="project" value="UniProtKB-UniRule"/>
</dbReference>
<comment type="cofactor">
    <cofactor evidence="1 13">
        <name>Mg(2+)</name>
        <dbReference type="ChEBI" id="CHEBI:18420"/>
    </cofactor>
</comment>
<gene>
    <name evidence="16" type="ORF">SARC_02589</name>
</gene>
<dbReference type="GO" id="GO:0048476">
    <property type="term" value="C:Holliday junction resolvase complex"/>
    <property type="evidence" value="ECO:0007669"/>
    <property type="project" value="UniProtKB-UniRule"/>
</dbReference>
<keyword evidence="10 13" id="KW-0233">DNA recombination</keyword>
<dbReference type="CDD" id="cd20074">
    <property type="entry name" value="XPF_nuclease_Mus81"/>
    <property type="match status" value="1"/>
</dbReference>
<evidence type="ECO:0000259" key="15">
    <source>
        <dbReference type="SMART" id="SM00891"/>
    </source>
</evidence>
<keyword evidence="12 13" id="KW-0539">Nucleus</keyword>
<keyword evidence="6 13" id="KW-0255">Endonuclease</keyword>
<dbReference type="STRING" id="667725.A0A0L0G8K5"/>
<comment type="subunit">
    <text evidence="13">Interacts with EME1.</text>
</comment>
<keyword evidence="11 13" id="KW-0234">DNA repair</keyword>
<sequence>MLNIPLRERLATSKKNLENPMQSSSVLSPDTDFITVERDAFSVATSTSAANLFTASTKSDSINAYDCSTDKGNDSSRRTRAYTDIGTTSEEGSSDTHAYTESSTIRGKSSVSSRSRSPVSKQSLHKEDFGEGQTSANNGAIFSVFVHAANKTYPKPLKPIRSKSSDTQKNADSAATQITSTSPAEIEPLKVTLDSGSYDIWMVIDNREIFGKKDRGYLQEKLAKNGVKCIVRAMQLGDFTWVAKEKRTIDEAVNTMSVEQPKEQDREIMLGYLGERKRMDDLCASVMDGRFVEQMSRLKKCHVSRCMYLIENYGKMDKLTLSQAALESSIARIQVHSGMQVTRTDNIEHTVRYLTYFTKYLMDLYKDKAVTSDPAVEVSESTVGGLVVSLMSISKFRKDRKSP</sequence>
<proteinExistence type="inferred from homology"/>
<evidence type="ECO:0000256" key="13">
    <source>
        <dbReference type="RuleBase" id="RU369042"/>
    </source>
</evidence>
<evidence type="ECO:0000256" key="1">
    <source>
        <dbReference type="ARBA" id="ARBA00001946"/>
    </source>
</evidence>
<evidence type="ECO:0000256" key="11">
    <source>
        <dbReference type="ARBA" id="ARBA00023204"/>
    </source>
</evidence>
<evidence type="ECO:0000256" key="10">
    <source>
        <dbReference type="ARBA" id="ARBA00023172"/>
    </source>
</evidence>
<evidence type="ECO:0000313" key="16">
    <source>
        <dbReference type="EMBL" id="KNC85211.1"/>
    </source>
</evidence>